<feature type="signal peptide" evidence="1">
    <location>
        <begin position="1"/>
        <end position="26"/>
    </location>
</feature>
<sequence length="208" mass="23009">MKNVKLFMLIGLLAVLLSGCTSGPKAIDSKDAEAIDVSIYFPPVGTARTYAQYDPDGKTLEATDVVNRSENSDGPDTVYIHERGGIAYESIKEYAVSSEEIKQIYIANAAKNEESAVVELANKPEWEKNDGDDSVSYITQKDLEIPVAAGTYKNVLEVTTIITDDVKGRKTIHYYAPEVGLIKTIFVYEDGEEFTFSELTSVEMRENE</sequence>
<evidence type="ECO:0000313" key="2">
    <source>
        <dbReference type="EMBL" id="WOV86822.1"/>
    </source>
</evidence>
<keyword evidence="1" id="KW-0732">Signal</keyword>
<evidence type="ECO:0000313" key="3">
    <source>
        <dbReference type="Proteomes" id="UP001303902"/>
    </source>
</evidence>
<protein>
    <recommendedName>
        <fullName evidence="4">Lipoprotein</fullName>
    </recommendedName>
</protein>
<dbReference type="RefSeq" id="WP_317966341.1">
    <property type="nucleotide sequence ID" value="NZ_CP129118.1"/>
</dbReference>
<dbReference type="PROSITE" id="PS51257">
    <property type="entry name" value="PROKAR_LIPOPROTEIN"/>
    <property type="match status" value="1"/>
</dbReference>
<organism evidence="2 3">
    <name type="scientific">Sporosarcina oncorhynchi</name>
    <dbReference type="NCBI Taxonomy" id="3056444"/>
    <lineage>
        <taxon>Bacteria</taxon>
        <taxon>Bacillati</taxon>
        <taxon>Bacillota</taxon>
        <taxon>Bacilli</taxon>
        <taxon>Bacillales</taxon>
        <taxon>Caryophanaceae</taxon>
        <taxon>Sporosarcina</taxon>
    </lineage>
</organism>
<feature type="chain" id="PRO_5047471120" description="Lipoprotein" evidence="1">
    <location>
        <begin position="27"/>
        <end position="208"/>
    </location>
</feature>
<reference evidence="2 3" key="1">
    <citation type="submission" date="2023-06" db="EMBL/GenBank/DDBJ databases">
        <title>Sporosarcina sp. nov., isolated from Korean tranditional fermented seafood 'Jeotgal'.</title>
        <authorList>
            <person name="Yang A.I."/>
            <person name="Shin N.-R."/>
        </authorList>
    </citation>
    <scope>NUCLEOTIDE SEQUENCE [LARGE SCALE GENOMIC DNA]</scope>
    <source>
        <strain evidence="2 3">T2O-4</strain>
    </source>
</reference>
<gene>
    <name evidence="2" type="ORF">QWT69_13220</name>
</gene>
<accession>A0ABZ0L3Q8</accession>
<evidence type="ECO:0000256" key="1">
    <source>
        <dbReference type="SAM" id="SignalP"/>
    </source>
</evidence>
<evidence type="ECO:0008006" key="4">
    <source>
        <dbReference type="Google" id="ProtNLM"/>
    </source>
</evidence>
<dbReference type="Proteomes" id="UP001303902">
    <property type="component" value="Chromosome"/>
</dbReference>
<name>A0ABZ0L3Q8_9BACL</name>
<dbReference type="EMBL" id="CP129118">
    <property type="protein sequence ID" value="WOV86822.1"/>
    <property type="molecule type" value="Genomic_DNA"/>
</dbReference>
<keyword evidence="3" id="KW-1185">Reference proteome</keyword>
<proteinExistence type="predicted"/>